<evidence type="ECO:0000313" key="2">
    <source>
        <dbReference type="Proteomes" id="UP000824139"/>
    </source>
</evidence>
<comment type="caution">
    <text evidence="1">The sequence shown here is derived from an EMBL/GenBank/DDBJ whole genome shotgun (WGS) entry which is preliminary data.</text>
</comment>
<dbReference type="Proteomes" id="UP000824139">
    <property type="component" value="Unassembled WGS sequence"/>
</dbReference>
<dbReference type="AlphaFoldDB" id="A0A9D1FV61"/>
<proteinExistence type="predicted"/>
<organism evidence="1 2">
    <name type="scientific">Candidatus Scatenecus faecavium</name>
    <dbReference type="NCBI Taxonomy" id="2840915"/>
    <lineage>
        <taxon>Bacteria</taxon>
        <taxon>Candidatus Scatenecus</taxon>
    </lineage>
</organism>
<dbReference type="EMBL" id="DVJO01000038">
    <property type="protein sequence ID" value="HIS82294.1"/>
    <property type="molecule type" value="Genomic_DNA"/>
</dbReference>
<accession>A0A9D1FV61</accession>
<evidence type="ECO:0000313" key="1">
    <source>
        <dbReference type="EMBL" id="HIS82294.1"/>
    </source>
</evidence>
<sequence>MREINNNPNNLNFSAVQKLDQQKDINISATEVNAEQSSLSEMPNLSQMPAAVTGRSLVFKGDSVDNDVKFLLKNPSFCAKANEFFDIAEKQSGYENAAKLMDGFVKEFQK</sequence>
<reference evidence="1" key="1">
    <citation type="submission" date="2020-10" db="EMBL/GenBank/DDBJ databases">
        <authorList>
            <person name="Gilroy R."/>
        </authorList>
    </citation>
    <scope>NUCLEOTIDE SEQUENCE</scope>
    <source>
        <strain evidence="1">CHK152-2994</strain>
    </source>
</reference>
<gene>
    <name evidence="1" type="ORF">IAD41_01640</name>
</gene>
<protein>
    <submittedName>
        <fullName evidence="1">Uncharacterized protein</fullName>
    </submittedName>
</protein>
<name>A0A9D1FV61_9BACT</name>
<reference evidence="1" key="2">
    <citation type="journal article" date="2021" name="PeerJ">
        <title>Extensive microbial diversity within the chicken gut microbiome revealed by metagenomics and culture.</title>
        <authorList>
            <person name="Gilroy R."/>
            <person name="Ravi A."/>
            <person name="Getino M."/>
            <person name="Pursley I."/>
            <person name="Horton D.L."/>
            <person name="Alikhan N.F."/>
            <person name="Baker D."/>
            <person name="Gharbi K."/>
            <person name="Hall N."/>
            <person name="Watson M."/>
            <person name="Adriaenssens E.M."/>
            <person name="Foster-Nyarko E."/>
            <person name="Jarju S."/>
            <person name="Secka A."/>
            <person name="Antonio M."/>
            <person name="Oren A."/>
            <person name="Chaudhuri R.R."/>
            <person name="La Ragione R."/>
            <person name="Hildebrand F."/>
            <person name="Pallen M.J."/>
        </authorList>
    </citation>
    <scope>NUCLEOTIDE SEQUENCE</scope>
    <source>
        <strain evidence="1">CHK152-2994</strain>
    </source>
</reference>